<dbReference type="EC" id="2.7.13.3" evidence="3"/>
<dbReference type="Gene3D" id="3.30.565.10">
    <property type="entry name" value="Histidine kinase-like ATPase, C-terminal domain"/>
    <property type="match status" value="1"/>
</dbReference>
<protein>
    <recommendedName>
        <fullName evidence="3">histidine kinase</fullName>
        <ecNumber evidence="3">2.7.13.3</ecNumber>
    </recommendedName>
</protein>
<dbReference type="InterPro" id="IPR050351">
    <property type="entry name" value="BphY/WalK/GraS-like"/>
</dbReference>
<evidence type="ECO:0000259" key="10">
    <source>
        <dbReference type="PROSITE" id="PS50885"/>
    </source>
</evidence>
<dbReference type="CDD" id="cd06225">
    <property type="entry name" value="HAMP"/>
    <property type="match status" value="1"/>
</dbReference>
<keyword evidence="8" id="KW-1133">Transmembrane helix</keyword>
<dbReference type="SUPFAM" id="SSF158472">
    <property type="entry name" value="HAMP domain-like"/>
    <property type="match status" value="1"/>
</dbReference>
<dbReference type="GO" id="GO:0000155">
    <property type="term" value="F:phosphorelay sensor kinase activity"/>
    <property type="evidence" value="ECO:0007669"/>
    <property type="project" value="InterPro"/>
</dbReference>
<reference evidence="11 12" key="1">
    <citation type="journal article" date="2015" name="Nature">
        <title>rRNA introns, odd ribosomes, and small enigmatic genomes across a large radiation of phyla.</title>
        <authorList>
            <person name="Brown C.T."/>
            <person name="Hug L.A."/>
            <person name="Thomas B.C."/>
            <person name="Sharon I."/>
            <person name="Castelle C.J."/>
            <person name="Singh A."/>
            <person name="Wilkins M.J."/>
            <person name="Williams K.H."/>
            <person name="Banfield J.F."/>
        </authorList>
    </citation>
    <scope>NUCLEOTIDE SEQUENCE [LARGE SCALE GENOMIC DNA]</scope>
</reference>
<evidence type="ECO:0000256" key="8">
    <source>
        <dbReference type="SAM" id="Phobius"/>
    </source>
</evidence>
<dbReference type="PANTHER" id="PTHR45453">
    <property type="entry name" value="PHOSPHATE REGULON SENSOR PROTEIN PHOR"/>
    <property type="match status" value="1"/>
</dbReference>
<dbReference type="GO" id="GO:0004721">
    <property type="term" value="F:phosphoprotein phosphatase activity"/>
    <property type="evidence" value="ECO:0007669"/>
    <property type="project" value="TreeGrafter"/>
</dbReference>
<dbReference type="InterPro" id="IPR036890">
    <property type="entry name" value="HATPase_C_sf"/>
</dbReference>
<dbReference type="InterPro" id="IPR003594">
    <property type="entry name" value="HATPase_dom"/>
</dbReference>
<dbReference type="CDD" id="cd00082">
    <property type="entry name" value="HisKA"/>
    <property type="match status" value="1"/>
</dbReference>
<dbReference type="SUPFAM" id="SSF55874">
    <property type="entry name" value="ATPase domain of HSP90 chaperone/DNA topoisomerase II/histidine kinase"/>
    <property type="match status" value="1"/>
</dbReference>
<dbReference type="InterPro" id="IPR003661">
    <property type="entry name" value="HisK_dim/P_dom"/>
</dbReference>
<gene>
    <name evidence="11" type="ORF">US11_C0002G0020</name>
</gene>
<dbReference type="PROSITE" id="PS50885">
    <property type="entry name" value="HAMP"/>
    <property type="match status" value="1"/>
</dbReference>
<dbReference type="InterPro" id="IPR005467">
    <property type="entry name" value="His_kinase_dom"/>
</dbReference>
<dbReference type="Pfam" id="PF00672">
    <property type="entry name" value="HAMP"/>
    <property type="match status" value="1"/>
</dbReference>
<dbReference type="PROSITE" id="PS50109">
    <property type="entry name" value="HIS_KIN"/>
    <property type="match status" value="1"/>
</dbReference>
<comment type="subcellular location">
    <subcellularLocation>
        <location evidence="2">Membrane</location>
    </subcellularLocation>
</comment>
<keyword evidence="8" id="KW-0812">Transmembrane</keyword>
<dbReference type="InterPro" id="IPR036097">
    <property type="entry name" value="HisK_dim/P_sf"/>
</dbReference>
<dbReference type="SMART" id="SM00387">
    <property type="entry name" value="HATPase_c"/>
    <property type="match status" value="1"/>
</dbReference>
<name>A0A0G0HDE3_9BACT</name>
<proteinExistence type="predicted"/>
<dbReference type="SMART" id="SM00388">
    <property type="entry name" value="HisKA"/>
    <property type="match status" value="1"/>
</dbReference>
<keyword evidence="4" id="KW-0597">Phosphoprotein</keyword>
<dbReference type="AlphaFoldDB" id="A0A0G0HDE3"/>
<organism evidence="11 12">
    <name type="scientific">Candidatus Roizmanbacteria bacterium GW2011_GWA2_36_23</name>
    <dbReference type="NCBI Taxonomy" id="1618480"/>
    <lineage>
        <taxon>Bacteria</taxon>
        <taxon>Candidatus Roizmaniibacteriota</taxon>
    </lineage>
</organism>
<feature type="domain" description="Histidine kinase" evidence="9">
    <location>
        <begin position="120"/>
        <end position="333"/>
    </location>
</feature>
<dbReference type="InterPro" id="IPR004358">
    <property type="entry name" value="Sig_transdc_His_kin-like_C"/>
</dbReference>
<dbReference type="EMBL" id="LBRS01000002">
    <property type="protein sequence ID" value="KKQ01961.1"/>
    <property type="molecule type" value="Genomic_DNA"/>
</dbReference>
<evidence type="ECO:0000259" key="9">
    <source>
        <dbReference type="PROSITE" id="PS50109"/>
    </source>
</evidence>
<keyword evidence="8" id="KW-0472">Membrane</keyword>
<accession>A0A0G0HDE3</accession>
<comment type="caution">
    <text evidence="11">The sequence shown here is derived from an EMBL/GenBank/DDBJ whole genome shotgun (WGS) entry which is preliminary data.</text>
</comment>
<feature type="domain" description="HAMP" evidence="10">
    <location>
        <begin position="59"/>
        <end position="112"/>
    </location>
</feature>
<evidence type="ECO:0000256" key="2">
    <source>
        <dbReference type="ARBA" id="ARBA00004370"/>
    </source>
</evidence>
<dbReference type="PRINTS" id="PR00344">
    <property type="entry name" value="BCTRLSENSOR"/>
</dbReference>
<dbReference type="Proteomes" id="UP000034344">
    <property type="component" value="Unassembled WGS sequence"/>
</dbReference>
<dbReference type="STRING" id="1618480.US11_C0002G0020"/>
<dbReference type="CDD" id="cd00075">
    <property type="entry name" value="HATPase"/>
    <property type="match status" value="1"/>
</dbReference>
<dbReference type="FunFam" id="3.30.565.10:FF:000006">
    <property type="entry name" value="Sensor histidine kinase WalK"/>
    <property type="match status" value="1"/>
</dbReference>
<dbReference type="GO" id="GO:0005886">
    <property type="term" value="C:plasma membrane"/>
    <property type="evidence" value="ECO:0007669"/>
    <property type="project" value="TreeGrafter"/>
</dbReference>
<keyword evidence="6 11" id="KW-0418">Kinase</keyword>
<evidence type="ECO:0000313" key="12">
    <source>
        <dbReference type="Proteomes" id="UP000034344"/>
    </source>
</evidence>
<dbReference type="GO" id="GO:0016036">
    <property type="term" value="P:cellular response to phosphate starvation"/>
    <property type="evidence" value="ECO:0007669"/>
    <property type="project" value="TreeGrafter"/>
</dbReference>
<dbReference type="SUPFAM" id="SSF47384">
    <property type="entry name" value="Homodimeric domain of signal transducing histidine kinase"/>
    <property type="match status" value="1"/>
</dbReference>
<dbReference type="Pfam" id="PF02518">
    <property type="entry name" value="HATPase_c"/>
    <property type="match status" value="1"/>
</dbReference>
<keyword evidence="5" id="KW-0808">Transferase</keyword>
<evidence type="ECO:0000256" key="5">
    <source>
        <dbReference type="ARBA" id="ARBA00022679"/>
    </source>
</evidence>
<feature type="transmembrane region" description="Helical" evidence="8">
    <location>
        <begin position="12"/>
        <end position="35"/>
    </location>
</feature>
<sequence>MIRFYQSLRFKLLFWYIISLVLLAFFVILTVHIYQLPYANYFLIAAFLILTIIGSFIIYSFTRSLTFLSSRIRTISSKNLGVRITVIKSRDEIGKLTQSFNDLLDRLDKAFIRERQFIGDVAHEMKTPITTLKSGFEVVLQNERTNEEYKKQIQDSIIDIDRISNTLKNILELAWTEMPHENTRNIFNMSELMEDIYEIAQKLSVKKKIKVTRSIIRNINIKGFHDRLGRAILNIIDNAVKYTPSHGSIHISLEKEKDFAIISIKDTGLGIEKSELDKIFDRFYRGSKTNKIFGAGLGLAIAKATVDLHKGKIKVVSRLNKGSVFFIFLPLSLSS</sequence>
<evidence type="ECO:0000313" key="11">
    <source>
        <dbReference type="EMBL" id="KKQ01961.1"/>
    </source>
</evidence>
<dbReference type="PANTHER" id="PTHR45453:SF1">
    <property type="entry name" value="PHOSPHATE REGULON SENSOR PROTEIN PHOR"/>
    <property type="match status" value="1"/>
</dbReference>
<keyword evidence="7" id="KW-0902">Two-component regulatory system</keyword>
<dbReference type="Gene3D" id="6.10.340.10">
    <property type="match status" value="1"/>
</dbReference>
<dbReference type="Pfam" id="PF00512">
    <property type="entry name" value="HisKA"/>
    <property type="match status" value="1"/>
</dbReference>
<evidence type="ECO:0000256" key="4">
    <source>
        <dbReference type="ARBA" id="ARBA00022553"/>
    </source>
</evidence>
<dbReference type="SMART" id="SM00304">
    <property type="entry name" value="HAMP"/>
    <property type="match status" value="1"/>
</dbReference>
<evidence type="ECO:0000256" key="1">
    <source>
        <dbReference type="ARBA" id="ARBA00000085"/>
    </source>
</evidence>
<dbReference type="Gene3D" id="1.10.287.130">
    <property type="match status" value="1"/>
</dbReference>
<dbReference type="InterPro" id="IPR003660">
    <property type="entry name" value="HAMP_dom"/>
</dbReference>
<evidence type="ECO:0000256" key="3">
    <source>
        <dbReference type="ARBA" id="ARBA00012438"/>
    </source>
</evidence>
<evidence type="ECO:0000256" key="7">
    <source>
        <dbReference type="ARBA" id="ARBA00023012"/>
    </source>
</evidence>
<evidence type="ECO:0000256" key="6">
    <source>
        <dbReference type="ARBA" id="ARBA00022777"/>
    </source>
</evidence>
<comment type="catalytic activity">
    <reaction evidence="1">
        <text>ATP + protein L-histidine = ADP + protein N-phospho-L-histidine.</text>
        <dbReference type="EC" id="2.7.13.3"/>
    </reaction>
</comment>
<feature type="transmembrane region" description="Helical" evidence="8">
    <location>
        <begin position="41"/>
        <end position="61"/>
    </location>
</feature>